<proteinExistence type="predicted"/>
<protein>
    <submittedName>
        <fullName evidence="1">Uncharacterized protein</fullName>
    </submittedName>
</protein>
<organism evidence="1 2">
    <name type="scientific">Oedothorax gibbosus</name>
    <dbReference type="NCBI Taxonomy" id="931172"/>
    <lineage>
        <taxon>Eukaryota</taxon>
        <taxon>Metazoa</taxon>
        <taxon>Ecdysozoa</taxon>
        <taxon>Arthropoda</taxon>
        <taxon>Chelicerata</taxon>
        <taxon>Arachnida</taxon>
        <taxon>Araneae</taxon>
        <taxon>Araneomorphae</taxon>
        <taxon>Entelegynae</taxon>
        <taxon>Araneoidea</taxon>
        <taxon>Linyphiidae</taxon>
        <taxon>Erigoninae</taxon>
        <taxon>Oedothorax</taxon>
    </lineage>
</organism>
<reference evidence="1 2" key="1">
    <citation type="journal article" date="2022" name="Nat. Ecol. Evol.">
        <title>A masculinizing supergene underlies an exaggerated male reproductive morph in a spider.</title>
        <authorList>
            <person name="Hendrickx F."/>
            <person name="De Corte Z."/>
            <person name="Sonet G."/>
            <person name="Van Belleghem S.M."/>
            <person name="Kostlbacher S."/>
            <person name="Vangestel C."/>
        </authorList>
    </citation>
    <scope>NUCLEOTIDE SEQUENCE [LARGE SCALE GENOMIC DNA]</scope>
    <source>
        <strain evidence="1">W744_W776</strain>
    </source>
</reference>
<accession>A0AAV6V3L2</accession>
<sequence length="70" mass="7876">MKFQREQKVETPNLVVSTLKKVSSANGAIQFLQNACTQMQICDMLEDLISRTDSNIHLSREGVQINHSVT</sequence>
<keyword evidence="2" id="KW-1185">Reference proteome</keyword>
<comment type="caution">
    <text evidence="1">The sequence shown here is derived from an EMBL/GenBank/DDBJ whole genome shotgun (WGS) entry which is preliminary data.</text>
</comment>
<dbReference type="Proteomes" id="UP000827092">
    <property type="component" value="Unassembled WGS sequence"/>
</dbReference>
<evidence type="ECO:0000313" key="2">
    <source>
        <dbReference type="Proteomes" id="UP000827092"/>
    </source>
</evidence>
<name>A0AAV6V3L2_9ARAC</name>
<gene>
    <name evidence="1" type="ORF">JTE90_009253</name>
</gene>
<evidence type="ECO:0000313" key="1">
    <source>
        <dbReference type="EMBL" id="KAG8190415.1"/>
    </source>
</evidence>
<dbReference type="AlphaFoldDB" id="A0AAV6V3L2"/>
<dbReference type="EMBL" id="JAFNEN010000184">
    <property type="protein sequence ID" value="KAG8190415.1"/>
    <property type="molecule type" value="Genomic_DNA"/>
</dbReference>